<feature type="compositionally biased region" description="Basic and acidic residues" evidence="4">
    <location>
        <begin position="375"/>
        <end position="391"/>
    </location>
</feature>
<evidence type="ECO:0000259" key="5">
    <source>
        <dbReference type="Pfam" id="PF02797"/>
    </source>
</evidence>
<dbReference type="Pfam" id="PF02797">
    <property type="entry name" value="Chal_sti_synt_C"/>
    <property type="match status" value="1"/>
</dbReference>
<dbReference type="GO" id="GO:0016020">
    <property type="term" value="C:membrane"/>
    <property type="evidence" value="ECO:0007669"/>
    <property type="project" value="InterPro"/>
</dbReference>
<feature type="domain" description="Chalcone/stilbene synthase C-terminal" evidence="5">
    <location>
        <begin position="253"/>
        <end position="361"/>
    </location>
</feature>
<reference evidence="7" key="1">
    <citation type="journal article" date="2011" name="Environ. Microbiol.">
        <title>Genomic insights into the metabolic potential of the polycyclic aromatic hydrocarbon degrading sulfate-reducing Deltaproteobacterium N47.</title>
        <authorList>
            <person name="Bergmann F."/>
            <person name="Selesi D."/>
            <person name="Weinmaier T."/>
            <person name="Tischler P."/>
            <person name="Rattei T."/>
            <person name="Meckenstock R.U."/>
        </authorList>
    </citation>
    <scope>NUCLEOTIDE SEQUENCE</scope>
</reference>
<keyword evidence="2" id="KW-0808">Transferase</keyword>
<proteinExistence type="inferred from homology"/>
<dbReference type="EMBL" id="FR695879">
    <property type="protein sequence ID" value="CBX31752.1"/>
    <property type="molecule type" value="Genomic_DNA"/>
</dbReference>
<feature type="domain" description="FAE" evidence="6">
    <location>
        <begin position="78"/>
        <end position="229"/>
    </location>
</feature>
<dbReference type="GO" id="GO:0030639">
    <property type="term" value="P:polyketide biosynthetic process"/>
    <property type="evidence" value="ECO:0007669"/>
    <property type="project" value="TreeGrafter"/>
</dbReference>
<sequence>MVSDRRYHPIQTRRKRVKSIILRGLGTATPPFYVTQEEAYEYFFTHFSLKPAERDLYRRILLDGKIKGRYLGMDTKADVLETDPDRLLARFLKFSRSTAIAAARRALAEAGVEPADISGLVVNTCTAYLCPGLSSYIAEDLGLRTSIRFLDLMGMRCGAVIPNLEAAAAMLVRSDEGPVLSLAVEICSATIFPGHEPELVVSNSIFGDGAAAAVLDLSKENAQDGLVKMVDFAAGLCPRYREELRYRTEGGRLRNHLSRRVPVIGASTVMEVASGLLNRHGLSRNDIAWWAVHPGGTAVLAQVAKKLELDVEALRFSYSIFKNYGNMSSPSVLFVLREILDSGRPQPGQKGMLLAFGAGFSAFAELIEFSSGSHHKPEPPETKKNDGWHDAEYWKPGTKIENITKC</sequence>
<evidence type="ECO:0000313" key="7">
    <source>
        <dbReference type="EMBL" id="CBX31752.1"/>
    </source>
</evidence>
<feature type="region of interest" description="Disordered" evidence="4">
    <location>
        <begin position="371"/>
        <end position="391"/>
    </location>
</feature>
<dbReference type="GO" id="GO:0016747">
    <property type="term" value="F:acyltransferase activity, transferring groups other than amino-acyl groups"/>
    <property type="evidence" value="ECO:0007669"/>
    <property type="project" value="InterPro"/>
</dbReference>
<feature type="active site" description="Acyl-thioester intermediate" evidence="3">
    <location>
        <position position="157"/>
    </location>
</feature>
<evidence type="ECO:0000256" key="4">
    <source>
        <dbReference type="SAM" id="MobiDB-lite"/>
    </source>
</evidence>
<organism evidence="7">
    <name type="scientific">uncultured Desulfobacterium sp</name>
    <dbReference type="NCBI Taxonomy" id="201089"/>
    <lineage>
        <taxon>Bacteria</taxon>
        <taxon>Pseudomonadati</taxon>
        <taxon>Thermodesulfobacteriota</taxon>
        <taxon>Desulfobacteria</taxon>
        <taxon>Desulfobacterales</taxon>
        <taxon>Desulfobacteriaceae</taxon>
        <taxon>Desulfobacterium</taxon>
        <taxon>environmental samples</taxon>
    </lineage>
</organism>
<dbReference type="PANTHER" id="PTHR11877">
    <property type="entry name" value="HYDROXYMETHYLGLUTARYL-COA SYNTHASE"/>
    <property type="match status" value="1"/>
</dbReference>
<dbReference type="PANTHER" id="PTHR11877:SF46">
    <property type="entry name" value="TYPE III POLYKETIDE SYNTHASE A"/>
    <property type="match status" value="1"/>
</dbReference>
<name>E1YMF8_9BACT</name>
<dbReference type="Gene3D" id="3.40.47.10">
    <property type="match status" value="2"/>
</dbReference>
<evidence type="ECO:0000259" key="6">
    <source>
        <dbReference type="Pfam" id="PF08392"/>
    </source>
</evidence>
<dbReference type="GO" id="GO:0006633">
    <property type="term" value="P:fatty acid biosynthetic process"/>
    <property type="evidence" value="ECO:0007669"/>
    <property type="project" value="InterPro"/>
</dbReference>
<dbReference type="InterPro" id="IPR013601">
    <property type="entry name" value="FAE1_typ3_polyketide_synth"/>
</dbReference>
<evidence type="ECO:0000256" key="1">
    <source>
        <dbReference type="ARBA" id="ARBA00005531"/>
    </source>
</evidence>
<dbReference type="AlphaFoldDB" id="E1YMF8"/>
<dbReference type="SUPFAM" id="SSF53901">
    <property type="entry name" value="Thiolase-like"/>
    <property type="match status" value="1"/>
</dbReference>
<accession>E1YMF8</accession>
<evidence type="ECO:0000256" key="2">
    <source>
        <dbReference type="ARBA" id="ARBA00022679"/>
    </source>
</evidence>
<comment type="similarity">
    <text evidence="1">Belongs to the thiolase-like superfamily. Chalcone/stilbene synthases family.</text>
</comment>
<dbReference type="PIRSF" id="PIRSF000451">
    <property type="entry name" value="PKS_III"/>
    <property type="match status" value="1"/>
</dbReference>
<evidence type="ECO:0000256" key="3">
    <source>
        <dbReference type="PIRSR" id="PIRSR000451-1"/>
    </source>
</evidence>
<dbReference type="InterPro" id="IPR012328">
    <property type="entry name" value="Chalcone/stilbene_synt_C"/>
</dbReference>
<dbReference type="InterPro" id="IPR011141">
    <property type="entry name" value="Polyketide_synthase_type-III"/>
</dbReference>
<gene>
    <name evidence="7" type="ORF">N47_N25770</name>
</gene>
<dbReference type="InterPro" id="IPR016039">
    <property type="entry name" value="Thiolase-like"/>
</dbReference>
<dbReference type="Pfam" id="PF08392">
    <property type="entry name" value="FAE1_CUT1_RppA"/>
    <property type="match status" value="1"/>
</dbReference>
<protein>
    <submittedName>
        <fullName evidence="7">Uncharacterized protein</fullName>
    </submittedName>
</protein>